<evidence type="ECO:0000313" key="2">
    <source>
        <dbReference type="EMBL" id="EPR12372.1"/>
    </source>
</evidence>
<sequence>MNVEKTLREYLKNKSRMNILNLRIEKAKRELQLANTSYTEDEKDTIEALQISAVTIKNTPSSKTNEFNSAVENTVINYHEEQIHKNRMDIDGVYSNIRTWEKEYKELKDETETIEVALNGLTFQEQFVIKMYYFEKLKGSDLQLNFEKNFKYKNQETIRLLRLNALKKIKVLIT</sequence>
<feature type="coiled-coil region" evidence="1">
    <location>
        <begin position="17"/>
        <end position="44"/>
    </location>
</feature>
<accession>U4R296</accession>
<proteinExistence type="predicted"/>
<dbReference type="EMBL" id="ATAY01000028">
    <property type="protein sequence ID" value="EPR12372.1"/>
    <property type="molecule type" value="Genomic_DNA"/>
</dbReference>
<dbReference type="RefSeq" id="WP_020815295.1">
    <property type="nucleotide sequence ID" value="NZ_ATAY01000028.1"/>
</dbReference>
<feature type="coiled-coil region" evidence="1">
    <location>
        <begin position="90"/>
        <end position="117"/>
    </location>
</feature>
<evidence type="ECO:0000313" key="3">
    <source>
        <dbReference type="Proteomes" id="UP000016860"/>
    </source>
</evidence>
<reference evidence="2 3" key="1">
    <citation type="journal article" date="2013" name="Genome Announc.">
        <title>Draft Genome Sequence of the Cellulolytic Bacterium Clostridium papyrosolvens C7 (ATCC 700395).</title>
        <authorList>
            <person name="Zepeda V."/>
            <person name="Dassa B."/>
            <person name="Borovok I."/>
            <person name="Lamed R."/>
            <person name="Bayer E.A."/>
            <person name="Cate J.H."/>
        </authorList>
    </citation>
    <scope>NUCLEOTIDE SEQUENCE [LARGE SCALE GENOMIC DNA]</scope>
    <source>
        <strain evidence="2 3">C7</strain>
    </source>
</reference>
<name>U4R296_9FIRM</name>
<dbReference type="STRING" id="1330534.L323_08750"/>
<evidence type="ECO:0000256" key="1">
    <source>
        <dbReference type="SAM" id="Coils"/>
    </source>
</evidence>
<protein>
    <submittedName>
        <fullName evidence="2">Uncharacterized protein</fullName>
    </submittedName>
</protein>
<keyword evidence="1" id="KW-0175">Coiled coil</keyword>
<gene>
    <name evidence="2" type="ORF">L323_08750</name>
</gene>
<comment type="caution">
    <text evidence="2">The sequence shown here is derived from an EMBL/GenBank/DDBJ whole genome shotgun (WGS) entry which is preliminary data.</text>
</comment>
<organism evidence="2 3">
    <name type="scientific">Ruminiclostridium papyrosolvens C7</name>
    <dbReference type="NCBI Taxonomy" id="1330534"/>
    <lineage>
        <taxon>Bacteria</taxon>
        <taxon>Bacillati</taxon>
        <taxon>Bacillota</taxon>
        <taxon>Clostridia</taxon>
        <taxon>Eubacteriales</taxon>
        <taxon>Oscillospiraceae</taxon>
        <taxon>Ruminiclostridium</taxon>
    </lineage>
</organism>
<dbReference type="Proteomes" id="UP000016860">
    <property type="component" value="Unassembled WGS sequence"/>
</dbReference>
<dbReference type="AlphaFoldDB" id="U4R296"/>
<dbReference type="PATRIC" id="fig|1330534.3.peg.1742"/>